<dbReference type="Gene3D" id="3.20.20.450">
    <property type="entry name" value="EAL domain"/>
    <property type="match status" value="1"/>
</dbReference>
<dbReference type="InterPro" id="IPR001633">
    <property type="entry name" value="EAL_dom"/>
</dbReference>
<dbReference type="InterPro" id="IPR035919">
    <property type="entry name" value="EAL_sf"/>
</dbReference>
<dbReference type="CDD" id="cd01949">
    <property type="entry name" value="GGDEF"/>
    <property type="match status" value="1"/>
</dbReference>
<keyword evidence="1" id="KW-1133">Transmembrane helix</keyword>
<feature type="domain" description="EAL" evidence="2">
    <location>
        <begin position="445"/>
        <end position="701"/>
    </location>
</feature>
<dbReference type="Gene3D" id="3.30.70.270">
    <property type="match status" value="1"/>
</dbReference>
<dbReference type="Proteomes" id="UP001570417">
    <property type="component" value="Unassembled WGS sequence"/>
</dbReference>
<dbReference type="PANTHER" id="PTHR44757">
    <property type="entry name" value="DIGUANYLATE CYCLASE DGCP"/>
    <property type="match status" value="1"/>
</dbReference>
<keyword evidence="1" id="KW-0812">Transmembrane</keyword>
<sequence>MTFIILTITCLTLSQLYIKHKYTNNILNSTSEIISEKYVLYAQEQATIIIDSLAYSLVEPMYFFDLDGVQYLIEPISNSKGIEEVIVFDAKGNIFHSGGLNSDYGKPINRPDLQTSILTEQKEYLYIDEKSLTLAYPLSLDNKLLGGVALVLSLEAVRRDITEHKNLVLDIKQNSHDLNSRILTAAFIIIFCVSLVLLSFLINKFVDPIKKLVTQSRHISLGEYQNHNTIKRSDELGELAMAFNEMDEKLKQRSDSIEFLAYNDPLTQLPNRLNFITYIESLIESSRKDNVQSAIFFIDLDGFKNVNDNLGHQAGDDLLRHVAKRILSVIERLNALNNLEPIDKQVARIGGDEFLLCIPNVNGVEDTSTIANALLHELSTPILINELHESVFIGASIGIAFLSEDELSAEELVKQADIAMYAAKASGKNTFRHFTKKMEQKVLRRVIIEQDLQLAMSDFSQFQVWFQPKIDLNKGEVIGAEALLRWIHPEKGFIGPDEFIPIAETNGLIVRLGEWVIEEVIRNLSLWNKEHCLDNFHVAFNVSARQLRDQQVSNFIDEQLNKYQIPSKLIQIEVTETTLMENKVSAKKTLDSLRQLGVEVWLDDFGTGFSSLMYLQQLAVDGLKIDRSFISGSEVNTNTHTLCSAIILMAHQLGIRVVAEGIETQEQANFLLEQDCDYGQGYFFARPMAVDLFEKDYLQEKSETLTTSSMK</sequence>
<dbReference type="InterPro" id="IPR003660">
    <property type="entry name" value="HAMP_dom"/>
</dbReference>
<name>A0ABV4N9C6_9VIBR</name>
<dbReference type="SUPFAM" id="SSF158472">
    <property type="entry name" value="HAMP domain-like"/>
    <property type="match status" value="1"/>
</dbReference>
<dbReference type="InterPro" id="IPR043128">
    <property type="entry name" value="Rev_trsase/Diguanyl_cyclase"/>
</dbReference>
<gene>
    <name evidence="5" type="ORF">AB4566_06265</name>
</gene>
<dbReference type="CDD" id="cd06225">
    <property type="entry name" value="HAMP"/>
    <property type="match status" value="1"/>
</dbReference>
<comment type="caution">
    <text evidence="5">The sequence shown here is derived from an EMBL/GenBank/DDBJ whole genome shotgun (WGS) entry which is preliminary data.</text>
</comment>
<dbReference type="Pfam" id="PF00563">
    <property type="entry name" value="EAL"/>
    <property type="match status" value="1"/>
</dbReference>
<feature type="transmembrane region" description="Helical" evidence="1">
    <location>
        <begin position="182"/>
        <end position="202"/>
    </location>
</feature>
<dbReference type="InterPro" id="IPR000160">
    <property type="entry name" value="GGDEF_dom"/>
</dbReference>
<protein>
    <submittedName>
        <fullName evidence="5">EAL domain-containing protein</fullName>
    </submittedName>
</protein>
<keyword evidence="1" id="KW-0472">Membrane</keyword>
<evidence type="ECO:0000256" key="1">
    <source>
        <dbReference type="SAM" id="Phobius"/>
    </source>
</evidence>
<dbReference type="Pfam" id="PF00672">
    <property type="entry name" value="HAMP"/>
    <property type="match status" value="1"/>
</dbReference>
<evidence type="ECO:0000313" key="6">
    <source>
        <dbReference type="Proteomes" id="UP001570417"/>
    </source>
</evidence>
<dbReference type="Pfam" id="PF00990">
    <property type="entry name" value="GGDEF"/>
    <property type="match status" value="1"/>
</dbReference>
<feature type="domain" description="GGDEF" evidence="4">
    <location>
        <begin position="291"/>
        <end position="436"/>
    </location>
</feature>
<dbReference type="CDD" id="cd01948">
    <property type="entry name" value="EAL"/>
    <property type="match status" value="1"/>
</dbReference>
<dbReference type="SMART" id="SM00052">
    <property type="entry name" value="EAL"/>
    <property type="match status" value="1"/>
</dbReference>
<dbReference type="PROSITE" id="PS50883">
    <property type="entry name" value="EAL"/>
    <property type="match status" value="1"/>
</dbReference>
<evidence type="ECO:0000259" key="2">
    <source>
        <dbReference type="PROSITE" id="PS50883"/>
    </source>
</evidence>
<dbReference type="Gene3D" id="6.10.340.10">
    <property type="match status" value="1"/>
</dbReference>
<evidence type="ECO:0000313" key="5">
    <source>
        <dbReference type="EMBL" id="MFA0567873.1"/>
    </source>
</evidence>
<evidence type="ECO:0000259" key="3">
    <source>
        <dbReference type="PROSITE" id="PS50885"/>
    </source>
</evidence>
<organism evidence="5 6">
    <name type="scientific">Vibrio gallaecicus</name>
    <dbReference type="NCBI Taxonomy" id="552386"/>
    <lineage>
        <taxon>Bacteria</taxon>
        <taxon>Pseudomonadati</taxon>
        <taxon>Pseudomonadota</taxon>
        <taxon>Gammaproteobacteria</taxon>
        <taxon>Vibrionales</taxon>
        <taxon>Vibrionaceae</taxon>
        <taxon>Vibrio</taxon>
    </lineage>
</organism>
<dbReference type="NCBIfam" id="TIGR00254">
    <property type="entry name" value="GGDEF"/>
    <property type="match status" value="1"/>
</dbReference>
<evidence type="ECO:0000259" key="4">
    <source>
        <dbReference type="PROSITE" id="PS50887"/>
    </source>
</evidence>
<dbReference type="EMBL" id="JBFRUW010000016">
    <property type="protein sequence ID" value="MFA0567873.1"/>
    <property type="molecule type" value="Genomic_DNA"/>
</dbReference>
<dbReference type="SUPFAM" id="SSF141868">
    <property type="entry name" value="EAL domain-like"/>
    <property type="match status" value="1"/>
</dbReference>
<accession>A0ABV4N9C6</accession>
<feature type="domain" description="HAMP" evidence="3">
    <location>
        <begin position="203"/>
        <end position="255"/>
    </location>
</feature>
<reference evidence="5 6" key="1">
    <citation type="journal article" date="2024" name="ISME J.">
        <title>Tailless and filamentous prophages are predominant in marine Vibrio.</title>
        <authorList>
            <person name="Steensen K."/>
            <person name="Seneca J."/>
            <person name="Bartlau N."/>
            <person name="Yu X.A."/>
            <person name="Hussain F.A."/>
            <person name="Polz M.F."/>
        </authorList>
    </citation>
    <scope>NUCLEOTIDE SEQUENCE [LARGE SCALE GENOMIC DNA]</scope>
    <source>
        <strain evidence="5 6">10N.222.51.A1</strain>
    </source>
</reference>
<dbReference type="SMART" id="SM00267">
    <property type="entry name" value="GGDEF"/>
    <property type="match status" value="1"/>
</dbReference>
<dbReference type="SUPFAM" id="SSF55073">
    <property type="entry name" value="Nucleotide cyclase"/>
    <property type="match status" value="1"/>
</dbReference>
<dbReference type="PROSITE" id="PS50885">
    <property type="entry name" value="HAMP"/>
    <property type="match status" value="1"/>
</dbReference>
<dbReference type="PANTHER" id="PTHR44757:SF2">
    <property type="entry name" value="BIOFILM ARCHITECTURE MAINTENANCE PROTEIN MBAA"/>
    <property type="match status" value="1"/>
</dbReference>
<keyword evidence="6" id="KW-1185">Reference proteome</keyword>
<proteinExistence type="predicted"/>
<dbReference type="InterPro" id="IPR029787">
    <property type="entry name" value="Nucleotide_cyclase"/>
</dbReference>
<dbReference type="InterPro" id="IPR052155">
    <property type="entry name" value="Biofilm_reg_signaling"/>
</dbReference>
<dbReference type="PROSITE" id="PS50887">
    <property type="entry name" value="GGDEF"/>
    <property type="match status" value="1"/>
</dbReference>
<dbReference type="RefSeq" id="WP_372265392.1">
    <property type="nucleotide sequence ID" value="NZ_JBFRUW010000016.1"/>
</dbReference>